<dbReference type="AlphaFoldDB" id="Q5VR65"/>
<name>Q5VR65_ORYSJ</name>
<dbReference type="EMBL" id="AP003073">
    <property type="protein sequence ID" value="BAD68060.1"/>
    <property type="molecule type" value="Genomic_DNA"/>
</dbReference>
<proteinExistence type="predicted"/>
<feature type="region of interest" description="Disordered" evidence="1">
    <location>
        <begin position="49"/>
        <end position="68"/>
    </location>
</feature>
<feature type="region of interest" description="Disordered" evidence="1">
    <location>
        <begin position="1"/>
        <end position="24"/>
    </location>
</feature>
<dbReference type="Proteomes" id="UP000817658">
    <property type="component" value="Chromosome 1"/>
</dbReference>
<evidence type="ECO:0000256" key="1">
    <source>
        <dbReference type="SAM" id="MobiDB-lite"/>
    </source>
</evidence>
<feature type="compositionally biased region" description="Basic and acidic residues" evidence="1">
    <location>
        <begin position="50"/>
        <end position="62"/>
    </location>
</feature>
<organism evidence="2">
    <name type="scientific">Oryza sativa subsp. japonica</name>
    <name type="common">Rice</name>
    <dbReference type="NCBI Taxonomy" id="39947"/>
    <lineage>
        <taxon>Eukaryota</taxon>
        <taxon>Viridiplantae</taxon>
        <taxon>Streptophyta</taxon>
        <taxon>Embryophyta</taxon>
        <taxon>Tracheophyta</taxon>
        <taxon>Spermatophyta</taxon>
        <taxon>Magnoliopsida</taxon>
        <taxon>Liliopsida</taxon>
        <taxon>Poales</taxon>
        <taxon>Poaceae</taxon>
        <taxon>BOP clade</taxon>
        <taxon>Oryzoideae</taxon>
        <taxon>Oryzeae</taxon>
        <taxon>Oryzinae</taxon>
        <taxon>Oryza</taxon>
        <taxon>Oryza sativa</taxon>
    </lineage>
</organism>
<protein>
    <submittedName>
        <fullName evidence="2">Uncharacterized protein P0702B09.5</fullName>
    </submittedName>
</protein>
<reference evidence="2" key="1">
    <citation type="journal article" date="2002" name="Nature">
        <title>The genome sequence and structure of rice chromosome 1.</title>
        <authorList>
            <person name="Sasaki T."/>
            <person name="Matsumoto T."/>
            <person name="Yamamoto K."/>
            <person name="Sakata K."/>
            <person name="Baba T."/>
            <person name="Katayose Y."/>
            <person name="Wu J."/>
            <person name="Niimura Y."/>
            <person name="Cheng Z."/>
            <person name="Nagamura Y."/>
            <person name="Antonio B.A."/>
            <person name="Kanamori H."/>
            <person name="Hosokawa S."/>
            <person name="Masukawa M."/>
            <person name="Arikawa K."/>
            <person name="Chiden Y."/>
            <person name="Hayashi M."/>
            <person name="Okamoto M."/>
            <person name="Ando T."/>
            <person name="Aoki H."/>
            <person name="Arita K."/>
            <person name="Hamada M."/>
            <person name="Harada C."/>
            <person name="Hijishita S."/>
            <person name="Honda M."/>
            <person name="Ichikawa Y."/>
            <person name="Idonuma A."/>
            <person name="Iijima M."/>
            <person name="Ikeda M."/>
            <person name="Ikeno M."/>
            <person name="Itoh S."/>
            <person name="Itoh T."/>
            <person name="Itoh Y."/>
            <person name="Itoh Y."/>
            <person name="Iwabuchi A."/>
            <person name="Kamiya K."/>
            <person name="Karasawa W."/>
            <person name="Katagiri S."/>
            <person name="Kikuta A."/>
            <person name="Kobayashi N."/>
            <person name="Kono I."/>
            <person name="Machita K."/>
            <person name="Maehara T."/>
            <person name="Mizuno H."/>
            <person name="Mizubayashi T."/>
            <person name="Mukai Y."/>
            <person name="Nagasaki H."/>
            <person name="Nakashima M."/>
            <person name="Nakama Y."/>
            <person name="Nakamichi Y."/>
            <person name="Nakamura M."/>
            <person name="Namiki N."/>
            <person name="Negishi M."/>
            <person name="Ohta I."/>
            <person name="Ono N."/>
            <person name="Saji S."/>
            <person name="Sakai K."/>
            <person name="Shibata M."/>
            <person name="Shimokawa T."/>
            <person name="Shomura A."/>
            <person name="Song J."/>
            <person name="Takazaki Y."/>
            <person name="Terasawa K."/>
            <person name="Tsuji K."/>
            <person name="Waki K."/>
            <person name="Yamagata H."/>
            <person name="Yamane H."/>
            <person name="Yoshiki S."/>
            <person name="Yoshihara R."/>
            <person name="Yukawa K."/>
            <person name="Zhong H."/>
            <person name="Iwama H."/>
            <person name="Endo T."/>
            <person name="Ito H."/>
            <person name="Hahn J.H."/>
            <person name="Kim H.I."/>
            <person name="Eun M.Y."/>
            <person name="Yano M."/>
            <person name="Jiang J."/>
            <person name="Gojobori T."/>
        </authorList>
    </citation>
    <scope>NUCLEOTIDE SEQUENCE [LARGE SCALE GENOMIC DNA]</scope>
</reference>
<evidence type="ECO:0000313" key="2">
    <source>
        <dbReference type="EMBL" id="BAD68060.1"/>
    </source>
</evidence>
<gene>
    <name evidence="2" type="primary">P0702B09.5</name>
</gene>
<sequence>MHGSDLSKLIHQERPKRNFKSKQRMIQPSIRVYRQHTFEMLILTMPLATGEERGNDCRRDGSGSRGQM</sequence>
<accession>Q5VR65</accession>